<evidence type="ECO:0000256" key="3">
    <source>
        <dbReference type="ARBA" id="ARBA00022475"/>
    </source>
</evidence>
<gene>
    <name evidence="9" type="ORF">UFOPK1650_00778</name>
</gene>
<evidence type="ECO:0000256" key="2">
    <source>
        <dbReference type="ARBA" id="ARBA00022448"/>
    </source>
</evidence>
<comment type="subcellular location">
    <subcellularLocation>
        <location evidence="1">Cell membrane</location>
        <topology evidence="1">Multi-pass membrane protein</topology>
    </subcellularLocation>
</comment>
<protein>
    <submittedName>
        <fullName evidence="9">Unannotated protein</fullName>
    </submittedName>
</protein>
<dbReference type="PANTHER" id="PTHR43227:SF11">
    <property type="entry name" value="BLL4140 PROTEIN"/>
    <property type="match status" value="1"/>
</dbReference>
<feature type="transmembrane region" description="Helical" evidence="7">
    <location>
        <begin position="121"/>
        <end position="141"/>
    </location>
</feature>
<dbReference type="SUPFAM" id="SSF161098">
    <property type="entry name" value="MetI-like"/>
    <property type="match status" value="1"/>
</dbReference>
<feature type="transmembrane region" description="Helical" evidence="7">
    <location>
        <begin position="270"/>
        <end position="295"/>
    </location>
</feature>
<accession>A0A6J6E7S1</accession>
<dbReference type="Pfam" id="PF00528">
    <property type="entry name" value="BPD_transp_1"/>
    <property type="match status" value="1"/>
</dbReference>
<dbReference type="AlphaFoldDB" id="A0A6J6E7S1"/>
<evidence type="ECO:0000256" key="1">
    <source>
        <dbReference type="ARBA" id="ARBA00004651"/>
    </source>
</evidence>
<dbReference type="CDD" id="cd06261">
    <property type="entry name" value="TM_PBP2"/>
    <property type="match status" value="1"/>
</dbReference>
<evidence type="ECO:0000259" key="8">
    <source>
        <dbReference type="PROSITE" id="PS50928"/>
    </source>
</evidence>
<dbReference type="EMBL" id="CAEZTJ010000114">
    <property type="protein sequence ID" value="CAB4572391.1"/>
    <property type="molecule type" value="Genomic_DNA"/>
</dbReference>
<evidence type="ECO:0000256" key="5">
    <source>
        <dbReference type="ARBA" id="ARBA00022989"/>
    </source>
</evidence>
<evidence type="ECO:0000256" key="7">
    <source>
        <dbReference type="SAM" id="Phobius"/>
    </source>
</evidence>
<dbReference type="InterPro" id="IPR035906">
    <property type="entry name" value="MetI-like_sf"/>
</dbReference>
<sequence>MTTTAAGPKTRRRRAFSRGDRFTLAMFIGIPSFLHFVWVWIPALLTIGLSFTFWNGVQLSNIRWAGLANYETIFTASPQFYDALRNNIYWLLWFSFIATPLGVLLAYQIDRRIRGHKIYESVYYIPVVLSLAVIGIIWRFMLGPAGLVQVLLGRPGIEEALPIFGNYDINTYVILSIASWRHIGYIMLLYLAGLKAVDPTLREAAAIDGATEWQTFRKVVLPAMKPVNIIIIVITVIESLRAFDLIYIIYGTSTGWPILGMLVFTNIYGQAASMLGAAYAVILFLLSITPIVFYLRTVFQDDKP</sequence>
<keyword evidence="5 7" id="KW-1133">Transmembrane helix</keyword>
<name>A0A6J6E7S1_9ZZZZ</name>
<dbReference type="GO" id="GO:0055085">
    <property type="term" value="P:transmembrane transport"/>
    <property type="evidence" value="ECO:0007669"/>
    <property type="project" value="InterPro"/>
</dbReference>
<reference evidence="9" key="1">
    <citation type="submission" date="2020-05" db="EMBL/GenBank/DDBJ databases">
        <authorList>
            <person name="Chiriac C."/>
            <person name="Salcher M."/>
            <person name="Ghai R."/>
            <person name="Kavagutti S V."/>
        </authorList>
    </citation>
    <scope>NUCLEOTIDE SEQUENCE</scope>
</reference>
<feature type="transmembrane region" description="Helical" evidence="7">
    <location>
        <begin position="172"/>
        <end position="192"/>
    </location>
</feature>
<dbReference type="GO" id="GO:0005886">
    <property type="term" value="C:plasma membrane"/>
    <property type="evidence" value="ECO:0007669"/>
    <property type="project" value="UniProtKB-SubCell"/>
</dbReference>
<dbReference type="Gene3D" id="1.10.3720.10">
    <property type="entry name" value="MetI-like"/>
    <property type="match status" value="1"/>
</dbReference>
<evidence type="ECO:0000313" key="9">
    <source>
        <dbReference type="EMBL" id="CAB4572391.1"/>
    </source>
</evidence>
<proteinExistence type="predicted"/>
<feature type="transmembrane region" description="Helical" evidence="7">
    <location>
        <begin position="88"/>
        <end position="109"/>
    </location>
</feature>
<feature type="domain" description="ABC transmembrane type-1" evidence="8">
    <location>
        <begin position="84"/>
        <end position="296"/>
    </location>
</feature>
<keyword evidence="2" id="KW-0813">Transport</keyword>
<organism evidence="9">
    <name type="scientific">freshwater metagenome</name>
    <dbReference type="NCBI Taxonomy" id="449393"/>
    <lineage>
        <taxon>unclassified sequences</taxon>
        <taxon>metagenomes</taxon>
        <taxon>ecological metagenomes</taxon>
    </lineage>
</organism>
<evidence type="ECO:0000256" key="4">
    <source>
        <dbReference type="ARBA" id="ARBA00022692"/>
    </source>
</evidence>
<dbReference type="PANTHER" id="PTHR43227">
    <property type="entry name" value="BLL4140 PROTEIN"/>
    <property type="match status" value="1"/>
</dbReference>
<dbReference type="InterPro" id="IPR000515">
    <property type="entry name" value="MetI-like"/>
</dbReference>
<evidence type="ECO:0000256" key="6">
    <source>
        <dbReference type="ARBA" id="ARBA00023136"/>
    </source>
</evidence>
<keyword evidence="3" id="KW-1003">Cell membrane</keyword>
<dbReference type="PROSITE" id="PS50928">
    <property type="entry name" value="ABC_TM1"/>
    <property type="match status" value="1"/>
</dbReference>
<dbReference type="InterPro" id="IPR050809">
    <property type="entry name" value="UgpAE/MalFG_permease"/>
</dbReference>
<feature type="transmembrane region" description="Helical" evidence="7">
    <location>
        <begin position="21"/>
        <end position="41"/>
    </location>
</feature>
<keyword evidence="4 7" id="KW-0812">Transmembrane</keyword>
<keyword evidence="6 7" id="KW-0472">Membrane</keyword>